<dbReference type="PANTHER" id="PTHR33608:SF7">
    <property type="entry name" value="DUF58 DOMAIN-CONTAINING PROTEIN"/>
    <property type="match status" value="1"/>
</dbReference>
<feature type="domain" description="DUF58" evidence="1">
    <location>
        <begin position="48"/>
        <end position="253"/>
    </location>
</feature>
<name>A0A660SHM9_UNCW3</name>
<dbReference type="AlphaFoldDB" id="A0A660SHM9"/>
<dbReference type="EMBL" id="QNBE01000080">
    <property type="protein sequence ID" value="RKX69521.1"/>
    <property type="molecule type" value="Genomic_DNA"/>
</dbReference>
<dbReference type="Pfam" id="PF01882">
    <property type="entry name" value="DUF58"/>
    <property type="match status" value="1"/>
</dbReference>
<evidence type="ECO:0000259" key="1">
    <source>
        <dbReference type="Pfam" id="PF01882"/>
    </source>
</evidence>
<evidence type="ECO:0000313" key="3">
    <source>
        <dbReference type="Proteomes" id="UP000268469"/>
    </source>
</evidence>
<reference evidence="2 3" key="1">
    <citation type="submission" date="2018-06" db="EMBL/GenBank/DDBJ databases">
        <title>Extensive metabolic versatility and redundancy in microbially diverse, dynamic hydrothermal sediments.</title>
        <authorList>
            <person name="Dombrowski N."/>
            <person name="Teske A."/>
            <person name="Baker B.J."/>
        </authorList>
    </citation>
    <scope>NUCLEOTIDE SEQUENCE [LARGE SCALE GENOMIC DNA]</scope>
    <source>
        <strain evidence="2">B36_G15</strain>
    </source>
</reference>
<comment type="caution">
    <text evidence="2">The sequence shown here is derived from an EMBL/GenBank/DDBJ whole genome shotgun (WGS) entry which is preliminary data.</text>
</comment>
<dbReference type="Proteomes" id="UP000268469">
    <property type="component" value="Unassembled WGS sequence"/>
</dbReference>
<sequence>MGDPTRYLKPEVVAGLKRIDLKARLIVEGFIAGLHRSPYRGRSVEFADFRTYNPGDDPKSIDWKIYARTDRYYVKEYEERTNLKAYLLLDRSGSMAYGEPMTKFDYGAALLASIGYLLLRQRDSVGIGLFDERMRAVIPPSNQSHQLRLILELLDRTQPSSRTGIADAIAEISARIRRRGMIILCSDLLADPEPTISSITLLRGMKNEVIVFMILSPDELGFPFSRPVRFRDLEEGDELLIEPRRIRDGYRRRLEGFIHRYERDLLAQNIDFMLVTTDTPFDRALLTFLEKRRRMWHS</sequence>
<protein>
    <submittedName>
        <fullName evidence="2">DUF58 domain-containing protein</fullName>
    </submittedName>
</protein>
<evidence type="ECO:0000313" key="2">
    <source>
        <dbReference type="EMBL" id="RKX69521.1"/>
    </source>
</evidence>
<dbReference type="InterPro" id="IPR036465">
    <property type="entry name" value="vWFA_dom_sf"/>
</dbReference>
<dbReference type="SUPFAM" id="SSF53300">
    <property type="entry name" value="vWA-like"/>
    <property type="match status" value="1"/>
</dbReference>
<proteinExistence type="predicted"/>
<dbReference type="PANTHER" id="PTHR33608">
    <property type="entry name" value="BLL2464 PROTEIN"/>
    <property type="match status" value="1"/>
</dbReference>
<dbReference type="Gene3D" id="3.40.50.410">
    <property type="entry name" value="von Willebrand factor, type A domain"/>
    <property type="match status" value="1"/>
</dbReference>
<accession>A0A660SHM9</accession>
<gene>
    <name evidence="2" type="ORF">DRP53_07945</name>
</gene>
<dbReference type="InterPro" id="IPR002881">
    <property type="entry name" value="DUF58"/>
</dbReference>
<organism evidence="2 3">
    <name type="scientific">candidate division WOR-3 bacterium</name>
    <dbReference type="NCBI Taxonomy" id="2052148"/>
    <lineage>
        <taxon>Bacteria</taxon>
        <taxon>Bacteria division WOR-3</taxon>
    </lineage>
</organism>